<accession>A0ABT0RMN5</accession>
<evidence type="ECO:0000259" key="1">
    <source>
        <dbReference type="Pfam" id="PF13185"/>
    </source>
</evidence>
<evidence type="ECO:0000313" key="2">
    <source>
        <dbReference type="EMBL" id="MCL6683790.1"/>
    </source>
</evidence>
<keyword evidence="3" id="KW-1185">Reference proteome</keyword>
<protein>
    <submittedName>
        <fullName evidence="2">GAF domain-containing protein</fullName>
    </submittedName>
</protein>
<dbReference type="Pfam" id="PF13185">
    <property type="entry name" value="GAF_2"/>
    <property type="match status" value="1"/>
</dbReference>
<name>A0ABT0RMN5_9SPHN</name>
<dbReference type="RefSeq" id="WP_249847832.1">
    <property type="nucleotide sequence ID" value="NZ_JAMGBD010000001.1"/>
</dbReference>
<organism evidence="2 3">
    <name type="scientific">Sphingomonas alba</name>
    <dbReference type="NCBI Taxonomy" id="2908208"/>
    <lineage>
        <taxon>Bacteria</taxon>
        <taxon>Pseudomonadati</taxon>
        <taxon>Pseudomonadota</taxon>
        <taxon>Alphaproteobacteria</taxon>
        <taxon>Sphingomonadales</taxon>
        <taxon>Sphingomonadaceae</taxon>
        <taxon>Sphingomonas</taxon>
    </lineage>
</organism>
<evidence type="ECO:0000313" key="3">
    <source>
        <dbReference type="Proteomes" id="UP001165363"/>
    </source>
</evidence>
<proteinExistence type="predicted"/>
<dbReference type="EMBL" id="JAMGBD010000001">
    <property type="protein sequence ID" value="MCL6683790.1"/>
    <property type="molecule type" value="Genomic_DNA"/>
</dbReference>
<comment type="caution">
    <text evidence="2">The sequence shown here is derived from an EMBL/GenBank/DDBJ whole genome shotgun (WGS) entry which is preliminary data.</text>
</comment>
<dbReference type="SUPFAM" id="SSF55781">
    <property type="entry name" value="GAF domain-like"/>
    <property type="match status" value="1"/>
</dbReference>
<dbReference type="Proteomes" id="UP001165363">
    <property type="component" value="Unassembled WGS sequence"/>
</dbReference>
<dbReference type="InterPro" id="IPR029016">
    <property type="entry name" value="GAF-like_dom_sf"/>
</dbReference>
<dbReference type="Gene3D" id="3.30.450.40">
    <property type="match status" value="1"/>
</dbReference>
<feature type="domain" description="GAF" evidence="1">
    <location>
        <begin position="11"/>
        <end position="153"/>
    </location>
</feature>
<reference evidence="2" key="1">
    <citation type="submission" date="2022-05" db="EMBL/GenBank/DDBJ databases">
        <authorList>
            <person name="Jo J.-H."/>
            <person name="Im W.-T."/>
        </authorList>
    </citation>
    <scope>NUCLEOTIDE SEQUENCE</scope>
    <source>
        <strain evidence="2">SE158</strain>
    </source>
</reference>
<gene>
    <name evidence="2" type="ORF">LZ536_07735</name>
</gene>
<dbReference type="InterPro" id="IPR003018">
    <property type="entry name" value="GAF"/>
</dbReference>
<sequence length="176" mass="18490">MLDEMQKGSAPDEILNDICLSFEANSPGARAGVTMLDPTLHTFENATFPSLSPEYARALQGIAVADKPGSCALAVYEGRTVVSTDVATDSRFAPAWKDLGLKHGLEALVSIPAKQADGVALGTFVVAYPPKSGLSRGDLLTADAFAELCGLVLSYRRSRLTPGSVAQSYEAQSSPI</sequence>